<feature type="transmembrane region" description="Helical" evidence="7">
    <location>
        <begin position="277"/>
        <end position="295"/>
    </location>
</feature>
<dbReference type="RefSeq" id="WP_267150661.1">
    <property type="nucleotide sequence ID" value="NZ_JAPMLT010000002.1"/>
</dbReference>
<dbReference type="PANTHER" id="PTHR23513:SF6">
    <property type="entry name" value="MAJOR FACILITATOR SUPERFAMILY ASSOCIATED DOMAIN-CONTAINING PROTEIN"/>
    <property type="match status" value="1"/>
</dbReference>
<feature type="transmembrane region" description="Helical" evidence="7">
    <location>
        <begin position="366"/>
        <end position="385"/>
    </location>
</feature>
<dbReference type="PROSITE" id="PS51257">
    <property type="entry name" value="PROKAR_LIPOPROTEIN"/>
    <property type="match status" value="1"/>
</dbReference>
<evidence type="ECO:0000313" key="9">
    <source>
        <dbReference type="Proteomes" id="UP001208017"/>
    </source>
</evidence>
<keyword evidence="5 7" id="KW-0472">Membrane</keyword>
<feature type="transmembrane region" description="Helical" evidence="7">
    <location>
        <begin position="307"/>
        <end position="326"/>
    </location>
</feature>
<evidence type="ECO:0000256" key="5">
    <source>
        <dbReference type="ARBA" id="ARBA00023136"/>
    </source>
</evidence>
<feature type="transmembrane region" description="Helical" evidence="7">
    <location>
        <begin position="169"/>
        <end position="186"/>
    </location>
</feature>
<reference evidence="8 9" key="1">
    <citation type="submission" date="2022-11" db="EMBL/GenBank/DDBJ databases">
        <title>Study of microbial diversity in lake waters.</title>
        <authorList>
            <person name="Zhang J."/>
        </authorList>
    </citation>
    <scope>NUCLEOTIDE SEQUENCE [LARGE SCALE GENOMIC DNA]</scope>
    <source>
        <strain evidence="8 9">DT12</strain>
    </source>
</reference>
<gene>
    <name evidence="8" type="ORF">OS242_05550</name>
</gene>
<feature type="transmembrane region" description="Helical" evidence="7">
    <location>
        <begin position="397"/>
        <end position="419"/>
    </location>
</feature>
<feature type="transmembrane region" description="Helical" evidence="7">
    <location>
        <begin position="332"/>
        <end position="354"/>
    </location>
</feature>
<sequence>MLFQNRTFRYLFISYGFSLLGSCFASLALNLWVLQTTGSARIMFLLFLVVLVVTLSAGNIAGTFADRFDRRTIMWVCDLLNAAIMAVISLCMYLNYTPLALVLVIVGLQTFVMLFHGPAFHASLSNILQKELIPKATASINIIDNVARILGLAVGGTVVGFFGTAAATGVNAVTYVLSAIFVLFAGKFQSAHVQNSHAPSTDEPITADSPVTEPVAEPTGTKGFWQDFTAGFRFMFGDPFTRSIIILMPVISAFFTMSLMMIQVMTVIVWKAAPAEFGIIEACVPLGYITASWILMKLDTRIKKKGFWIFVGTLGLGPIFILISRMNEPAQVYPLIFALGFMYCLCTLLLNVAIRVEVDSGLQGRVFGMVATVNGPLLTLCVGFSTFFADSIGPQNVLLFAGALLTLCAAVLTVVLTPLRRYQSLSNLTKSTSA</sequence>
<keyword evidence="4 7" id="KW-1133">Transmembrane helix</keyword>
<keyword evidence="2" id="KW-1003">Cell membrane</keyword>
<evidence type="ECO:0000256" key="7">
    <source>
        <dbReference type="SAM" id="Phobius"/>
    </source>
</evidence>
<dbReference type="Pfam" id="PF07690">
    <property type="entry name" value="MFS_1"/>
    <property type="match status" value="1"/>
</dbReference>
<evidence type="ECO:0000256" key="2">
    <source>
        <dbReference type="ARBA" id="ARBA00022475"/>
    </source>
</evidence>
<comment type="subcellular location">
    <subcellularLocation>
        <location evidence="1">Cell membrane</location>
        <topology evidence="1">Multi-pass membrane protein</topology>
    </subcellularLocation>
</comment>
<protein>
    <submittedName>
        <fullName evidence="8">MFS transporter</fullName>
    </submittedName>
</protein>
<dbReference type="EMBL" id="JAPMLT010000002">
    <property type="protein sequence ID" value="MCX7569418.1"/>
    <property type="molecule type" value="Genomic_DNA"/>
</dbReference>
<proteinExistence type="predicted"/>
<dbReference type="PANTHER" id="PTHR23513">
    <property type="entry name" value="INTEGRAL MEMBRANE EFFLUX PROTEIN-RELATED"/>
    <property type="match status" value="1"/>
</dbReference>
<feature type="transmembrane region" description="Helical" evidence="7">
    <location>
        <begin position="40"/>
        <end position="61"/>
    </location>
</feature>
<name>A0ABT3WXL5_9BACL</name>
<evidence type="ECO:0000313" key="8">
    <source>
        <dbReference type="EMBL" id="MCX7569418.1"/>
    </source>
</evidence>
<feature type="transmembrane region" description="Helical" evidence="7">
    <location>
        <begin position="244"/>
        <end position="265"/>
    </location>
</feature>
<keyword evidence="9" id="KW-1185">Reference proteome</keyword>
<dbReference type="CDD" id="cd06173">
    <property type="entry name" value="MFS_MefA_like"/>
    <property type="match status" value="1"/>
</dbReference>
<dbReference type="InterPro" id="IPR036259">
    <property type="entry name" value="MFS_trans_sf"/>
</dbReference>
<dbReference type="Proteomes" id="UP001208017">
    <property type="component" value="Unassembled WGS sequence"/>
</dbReference>
<keyword evidence="3 7" id="KW-0812">Transmembrane</keyword>
<dbReference type="SUPFAM" id="SSF103473">
    <property type="entry name" value="MFS general substrate transporter"/>
    <property type="match status" value="1"/>
</dbReference>
<dbReference type="InterPro" id="IPR011701">
    <property type="entry name" value="MFS"/>
</dbReference>
<comment type="caution">
    <text evidence="8">The sequence shown here is derived from an EMBL/GenBank/DDBJ whole genome shotgun (WGS) entry which is preliminary data.</text>
</comment>
<dbReference type="Gene3D" id="1.20.1250.20">
    <property type="entry name" value="MFS general substrate transporter like domains"/>
    <property type="match status" value="1"/>
</dbReference>
<organism evidence="8 9">
    <name type="scientific">Tumebacillus lacus</name>
    <dbReference type="NCBI Taxonomy" id="2995335"/>
    <lineage>
        <taxon>Bacteria</taxon>
        <taxon>Bacillati</taxon>
        <taxon>Bacillota</taxon>
        <taxon>Bacilli</taxon>
        <taxon>Bacillales</taxon>
        <taxon>Alicyclobacillaceae</taxon>
        <taxon>Tumebacillus</taxon>
    </lineage>
</organism>
<feature type="region of interest" description="Disordered" evidence="6">
    <location>
        <begin position="195"/>
        <end position="217"/>
    </location>
</feature>
<evidence type="ECO:0000256" key="1">
    <source>
        <dbReference type="ARBA" id="ARBA00004651"/>
    </source>
</evidence>
<evidence type="ECO:0000256" key="6">
    <source>
        <dbReference type="SAM" id="MobiDB-lite"/>
    </source>
</evidence>
<accession>A0ABT3WXL5</accession>
<evidence type="ECO:0000256" key="3">
    <source>
        <dbReference type="ARBA" id="ARBA00022692"/>
    </source>
</evidence>
<feature type="transmembrane region" description="Helical" evidence="7">
    <location>
        <begin position="12"/>
        <end position="34"/>
    </location>
</feature>
<evidence type="ECO:0000256" key="4">
    <source>
        <dbReference type="ARBA" id="ARBA00022989"/>
    </source>
</evidence>